<dbReference type="InterPro" id="IPR050059">
    <property type="entry name" value="ATP_synthase_B_chain"/>
</dbReference>
<evidence type="ECO:0000256" key="14">
    <source>
        <dbReference type="SAM" id="Coils"/>
    </source>
</evidence>
<dbReference type="PANTHER" id="PTHR33445">
    <property type="entry name" value="ATP SYNTHASE SUBUNIT B', CHLOROPLASTIC"/>
    <property type="match status" value="1"/>
</dbReference>
<dbReference type="GO" id="GO:0005886">
    <property type="term" value="C:plasma membrane"/>
    <property type="evidence" value="ECO:0007669"/>
    <property type="project" value="UniProtKB-SubCell"/>
</dbReference>
<evidence type="ECO:0000313" key="15">
    <source>
        <dbReference type="EMBL" id="AEW06293.1"/>
    </source>
</evidence>
<keyword evidence="14" id="KW-0175">Coiled coil</keyword>
<organism evidence="15 16">
    <name type="scientific">Sulfobacillus acidophilus (strain ATCC 700253 / DSM 10332 / NAL)</name>
    <dbReference type="NCBI Taxonomy" id="679936"/>
    <lineage>
        <taxon>Bacteria</taxon>
        <taxon>Bacillati</taxon>
        <taxon>Bacillota</taxon>
        <taxon>Clostridia</taxon>
        <taxon>Eubacteriales</taxon>
        <taxon>Clostridiales Family XVII. Incertae Sedis</taxon>
        <taxon>Sulfobacillus</taxon>
    </lineage>
</organism>
<name>G8TZ23_SULAD</name>
<evidence type="ECO:0000256" key="12">
    <source>
        <dbReference type="HAMAP-Rule" id="MF_01398"/>
    </source>
</evidence>
<dbReference type="HOGENOM" id="CLU_079215_4_2_9"/>
<dbReference type="Proteomes" id="UP000005439">
    <property type="component" value="Chromosome"/>
</dbReference>
<evidence type="ECO:0000256" key="13">
    <source>
        <dbReference type="RuleBase" id="RU003848"/>
    </source>
</evidence>
<dbReference type="STRING" id="679936.Sulac_2832"/>
<comment type="subcellular location">
    <subcellularLocation>
        <location evidence="12">Cell membrane</location>
        <topology evidence="12">Single-pass membrane protein</topology>
    </subcellularLocation>
    <subcellularLocation>
        <location evidence="11">Endomembrane system</location>
        <topology evidence="11">Single-pass membrane protein</topology>
    </subcellularLocation>
</comment>
<keyword evidence="3 12" id="KW-0138">CF(0)</keyword>
<evidence type="ECO:0000256" key="10">
    <source>
        <dbReference type="ARBA" id="ARBA00025198"/>
    </source>
</evidence>
<reference evidence="16" key="1">
    <citation type="submission" date="2011-12" db="EMBL/GenBank/DDBJ databases">
        <title>The complete genome of chromosome of Sulfobacillus acidophilus DSM 10332.</title>
        <authorList>
            <person name="Lucas S."/>
            <person name="Han J."/>
            <person name="Lapidus A."/>
            <person name="Bruce D."/>
            <person name="Goodwin L."/>
            <person name="Pitluck S."/>
            <person name="Peters L."/>
            <person name="Kyrpides N."/>
            <person name="Mavromatis K."/>
            <person name="Ivanova N."/>
            <person name="Mikhailova N."/>
            <person name="Chertkov O."/>
            <person name="Saunders E."/>
            <person name="Detter J.C."/>
            <person name="Tapia R."/>
            <person name="Han C."/>
            <person name="Land M."/>
            <person name="Hauser L."/>
            <person name="Markowitz V."/>
            <person name="Cheng J.-F."/>
            <person name="Hugenholtz P."/>
            <person name="Woyke T."/>
            <person name="Wu D."/>
            <person name="Pukall R."/>
            <person name="Gehrich-Schroeter G."/>
            <person name="Schneider S."/>
            <person name="Klenk H.-P."/>
            <person name="Eisen J.A."/>
        </authorList>
    </citation>
    <scope>NUCLEOTIDE SEQUENCE [LARGE SCALE GENOMIC DNA]</scope>
    <source>
        <strain evidence="16">ATCC 700253 / DSM 10332 / NAL</strain>
    </source>
</reference>
<dbReference type="CDD" id="cd06503">
    <property type="entry name" value="ATP-synt_Fo_b"/>
    <property type="match status" value="1"/>
</dbReference>
<dbReference type="PANTHER" id="PTHR33445:SF2">
    <property type="entry name" value="ATP SYNTHASE SUBUNIT B', CHLOROPLASTIC"/>
    <property type="match status" value="1"/>
</dbReference>
<evidence type="ECO:0000256" key="11">
    <source>
        <dbReference type="ARBA" id="ARBA00037847"/>
    </source>
</evidence>
<dbReference type="NCBIfam" id="TIGR01144">
    <property type="entry name" value="ATP_synt_b"/>
    <property type="match status" value="1"/>
</dbReference>
<comment type="similarity">
    <text evidence="1 12 13">Belongs to the ATPase B chain family.</text>
</comment>
<proteinExistence type="inferred from homology"/>
<comment type="function">
    <text evidence="12">Component of the F(0) channel, it forms part of the peripheral stalk, linking F(1) to F(0).</text>
</comment>
<evidence type="ECO:0000313" key="16">
    <source>
        <dbReference type="Proteomes" id="UP000005439"/>
    </source>
</evidence>
<dbReference type="InterPro" id="IPR002146">
    <property type="entry name" value="ATP_synth_b/b'su_bac/chlpt"/>
</dbReference>
<comment type="function">
    <text evidence="10 12">F(1)F(0) ATP synthase produces ATP from ADP in the presence of a proton or sodium gradient. F-type ATPases consist of two structural domains, F(1) containing the extramembraneous catalytic core and F(0) containing the membrane proton channel, linked together by a central stalk and a peripheral stalk. During catalysis, ATP synthesis in the catalytic domain of F(1) is coupled via a rotary mechanism of the central stalk subunits to proton translocation.</text>
</comment>
<evidence type="ECO:0000256" key="9">
    <source>
        <dbReference type="ARBA" id="ARBA00023310"/>
    </source>
</evidence>
<dbReference type="EMBL" id="CP003179">
    <property type="protein sequence ID" value="AEW06293.1"/>
    <property type="molecule type" value="Genomic_DNA"/>
</dbReference>
<dbReference type="InterPro" id="IPR005864">
    <property type="entry name" value="ATP_synth_F0_bsu_bac"/>
</dbReference>
<protein>
    <recommendedName>
        <fullName evidence="12">ATP synthase subunit b</fullName>
    </recommendedName>
    <alternativeName>
        <fullName evidence="12">ATP synthase F(0) sector subunit b</fullName>
    </alternativeName>
    <alternativeName>
        <fullName evidence="12">ATPase subunit I</fullName>
    </alternativeName>
    <alternativeName>
        <fullName evidence="12">F-type ATPase subunit b</fullName>
        <shortName evidence="12">F-ATPase subunit b</shortName>
    </alternativeName>
</protein>
<evidence type="ECO:0000256" key="3">
    <source>
        <dbReference type="ARBA" id="ARBA00022547"/>
    </source>
</evidence>
<keyword evidence="12" id="KW-1003">Cell membrane</keyword>
<evidence type="ECO:0000256" key="5">
    <source>
        <dbReference type="ARBA" id="ARBA00022781"/>
    </source>
</evidence>
<dbReference type="GO" id="GO:0046961">
    <property type="term" value="F:proton-transporting ATPase activity, rotational mechanism"/>
    <property type="evidence" value="ECO:0007669"/>
    <property type="project" value="TreeGrafter"/>
</dbReference>
<keyword evidence="2 12" id="KW-0813">Transport</keyword>
<dbReference type="Pfam" id="PF00430">
    <property type="entry name" value="ATP-synt_B"/>
    <property type="match status" value="1"/>
</dbReference>
<accession>G8TZ23</accession>
<keyword evidence="9 12" id="KW-0066">ATP synthesis</keyword>
<dbReference type="PATRIC" id="fig|679936.5.peg.2926"/>
<dbReference type="AlphaFoldDB" id="G8TZ23"/>
<comment type="subunit">
    <text evidence="12">F-type ATPases have 2 components, F(1) - the catalytic core - and F(0) - the membrane proton channel. F(1) has five subunits: alpha(3), beta(3), gamma(1), delta(1), epsilon(1). F(0) has three main subunits: a(1), b(2) and c(10-14). The alpha and beta chains form an alternating ring which encloses part of the gamma chain. F(1) is attached to F(0) by a central stalk formed by the gamma and epsilon chains, while a peripheral stalk is formed by the delta and b chains.</text>
</comment>
<evidence type="ECO:0000256" key="7">
    <source>
        <dbReference type="ARBA" id="ARBA00023065"/>
    </source>
</evidence>
<reference evidence="15 16" key="2">
    <citation type="journal article" date="2012" name="Stand. Genomic Sci.">
        <title>Complete genome sequence of the moderately thermophilic mineral-sulfide-oxidizing firmicute Sulfobacillus acidophilus type strain (NAL(T)).</title>
        <authorList>
            <person name="Anderson I."/>
            <person name="Chertkov O."/>
            <person name="Chen A."/>
            <person name="Saunders E."/>
            <person name="Lapidus A."/>
            <person name="Nolan M."/>
            <person name="Lucas S."/>
            <person name="Hammon N."/>
            <person name="Deshpande S."/>
            <person name="Cheng J.F."/>
            <person name="Han C."/>
            <person name="Tapia R."/>
            <person name="Goodwin L.A."/>
            <person name="Pitluck S."/>
            <person name="Liolios K."/>
            <person name="Pagani I."/>
            <person name="Ivanova N."/>
            <person name="Mikhailova N."/>
            <person name="Pati A."/>
            <person name="Palaniappan K."/>
            <person name="Land M."/>
            <person name="Pan C."/>
            <person name="Rohde M."/>
            <person name="Pukall R."/>
            <person name="Goker M."/>
            <person name="Detter J.C."/>
            <person name="Woyke T."/>
            <person name="Bristow J."/>
            <person name="Eisen J.A."/>
            <person name="Markowitz V."/>
            <person name="Hugenholtz P."/>
            <person name="Kyrpides N.C."/>
            <person name="Klenk H.P."/>
            <person name="Mavromatis K."/>
        </authorList>
    </citation>
    <scope>NUCLEOTIDE SEQUENCE [LARGE SCALE GENOMIC DNA]</scope>
    <source>
        <strain evidence="16">ATCC 700253 / DSM 10332 / NAL</strain>
    </source>
</reference>
<keyword evidence="7 12" id="KW-0406">Ion transport</keyword>
<feature type="coiled-coil region" evidence="14">
    <location>
        <begin position="44"/>
        <end position="82"/>
    </location>
</feature>
<evidence type="ECO:0000256" key="4">
    <source>
        <dbReference type="ARBA" id="ARBA00022692"/>
    </source>
</evidence>
<evidence type="ECO:0000256" key="1">
    <source>
        <dbReference type="ARBA" id="ARBA00005513"/>
    </source>
</evidence>
<dbReference type="GO" id="GO:0045259">
    <property type="term" value="C:proton-transporting ATP synthase complex"/>
    <property type="evidence" value="ECO:0007669"/>
    <property type="project" value="UniProtKB-KW"/>
</dbReference>
<evidence type="ECO:0000256" key="6">
    <source>
        <dbReference type="ARBA" id="ARBA00022989"/>
    </source>
</evidence>
<sequence>MSSTSLTAGNMLAAVLQWVILLILLRAYVYKPILQAMQKRRETIAKQISDADSLRNEAEQLRQEAQQLINQARDEAKAILANARREGDEQAKKIIDAAQREASYRQRAAIEEIEHEKEVALAQIRHQVADLVVAATERLLERNVNRDDQHLYLEEILQDAGQLQ</sequence>
<keyword evidence="6 12" id="KW-1133">Transmembrane helix</keyword>
<dbReference type="GO" id="GO:0012505">
    <property type="term" value="C:endomembrane system"/>
    <property type="evidence" value="ECO:0007669"/>
    <property type="project" value="UniProtKB-SubCell"/>
</dbReference>
<gene>
    <name evidence="12" type="primary">atpF</name>
    <name evidence="15" type="ordered locus">Sulac_2832</name>
</gene>
<dbReference type="HAMAP" id="MF_01398">
    <property type="entry name" value="ATP_synth_b_bprime"/>
    <property type="match status" value="1"/>
</dbReference>
<keyword evidence="5 12" id="KW-0375">Hydrogen ion transport</keyword>
<keyword evidence="8 12" id="KW-0472">Membrane</keyword>
<dbReference type="KEGG" id="sap:Sulac_2832"/>
<keyword evidence="16" id="KW-1185">Reference proteome</keyword>
<dbReference type="GO" id="GO:0046933">
    <property type="term" value="F:proton-transporting ATP synthase activity, rotational mechanism"/>
    <property type="evidence" value="ECO:0007669"/>
    <property type="project" value="UniProtKB-UniRule"/>
</dbReference>
<evidence type="ECO:0000256" key="2">
    <source>
        <dbReference type="ARBA" id="ARBA00022448"/>
    </source>
</evidence>
<keyword evidence="4 12" id="KW-0812">Transmembrane</keyword>
<evidence type="ECO:0000256" key="8">
    <source>
        <dbReference type="ARBA" id="ARBA00023136"/>
    </source>
</evidence>